<dbReference type="GO" id="GO:0008170">
    <property type="term" value="F:N-methyltransferase activity"/>
    <property type="evidence" value="ECO:0007669"/>
    <property type="project" value="InterPro"/>
</dbReference>
<evidence type="ECO:0000313" key="4">
    <source>
        <dbReference type="Proteomes" id="UP000494119"/>
    </source>
</evidence>
<name>A0A6J5GUF4_9BURK</name>
<dbReference type="AlphaFoldDB" id="A0A6J5GUF4"/>
<dbReference type="RefSeq" id="WP_175197763.1">
    <property type="nucleotide sequence ID" value="NZ_CADIKL010000045.1"/>
</dbReference>
<evidence type="ECO:0000313" key="3">
    <source>
        <dbReference type="EMBL" id="CAB3805025.1"/>
    </source>
</evidence>
<evidence type="ECO:0000256" key="1">
    <source>
        <dbReference type="ARBA" id="ARBA00006594"/>
    </source>
</evidence>
<dbReference type="Pfam" id="PF02384">
    <property type="entry name" value="N6_Mtase"/>
    <property type="match status" value="1"/>
</dbReference>
<dbReference type="Proteomes" id="UP000494119">
    <property type="component" value="Unassembled WGS sequence"/>
</dbReference>
<dbReference type="InterPro" id="IPR029063">
    <property type="entry name" value="SAM-dependent_MTases_sf"/>
</dbReference>
<organism evidence="3 4">
    <name type="scientific">Paraburkholderia caffeinitolerans</name>
    <dbReference type="NCBI Taxonomy" id="1723730"/>
    <lineage>
        <taxon>Bacteria</taxon>
        <taxon>Pseudomonadati</taxon>
        <taxon>Pseudomonadota</taxon>
        <taxon>Betaproteobacteria</taxon>
        <taxon>Burkholderiales</taxon>
        <taxon>Burkholderiaceae</taxon>
        <taxon>Paraburkholderia</taxon>
    </lineage>
</organism>
<dbReference type="InterPro" id="IPR003356">
    <property type="entry name" value="DNA_methylase_A-5"/>
</dbReference>
<gene>
    <name evidence="3" type="ORF">LMG28688_06090</name>
</gene>
<reference evidence="3 4" key="1">
    <citation type="submission" date="2020-04" db="EMBL/GenBank/DDBJ databases">
        <authorList>
            <person name="De Canck E."/>
        </authorList>
    </citation>
    <scope>NUCLEOTIDE SEQUENCE [LARGE SCALE GENOMIC DNA]</scope>
    <source>
        <strain evidence="3 4">LMG 28688</strain>
    </source>
</reference>
<accession>A0A6J5GUF4</accession>
<proteinExistence type="inferred from homology"/>
<dbReference type="EMBL" id="CADIKL010000045">
    <property type="protein sequence ID" value="CAB3805025.1"/>
    <property type="molecule type" value="Genomic_DNA"/>
</dbReference>
<dbReference type="Gene3D" id="3.40.50.150">
    <property type="entry name" value="Vaccinia Virus protein VP39"/>
    <property type="match status" value="1"/>
</dbReference>
<comment type="similarity">
    <text evidence="1">Belongs to the N(4)/N(6)-methyltransferase family.</text>
</comment>
<keyword evidence="4" id="KW-1185">Reference proteome</keyword>
<sequence>MSKSAQRKHESTADEHQRRLVALINEFSYGHHLDTVFRDFVELAALAISNSVDRAQFDAREKRYLEIVAKYKPEEVARFPKMLAELTMSFEVRVATMTAARGLGVRGGGLTDVLGETYMMLDLGNARSGQFFTPYSVSHLMAGLLMGGRIEAARSRDFERVHEPACGAGGMIIATAEAFHDAGLNYQEAMHATCIDIDPCCVHMAYLQLSLLHIPAIVVHGNALSMEVWGHWFTPAHVLGGWSHRLRARKALDAMRELMGPAEGTPEEDAAVLPAVDAAPPANDCTEVESGGVAVLEQPRAEAPDLAEMFEEAIATLPASHSIFDVVDQMTLF</sequence>
<dbReference type="SUPFAM" id="SSF53335">
    <property type="entry name" value="S-adenosyl-L-methionine-dependent methyltransferases"/>
    <property type="match status" value="1"/>
</dbReference>
<protein>
    <recommendedName>
        <fullName evidence="2">DNA methylase adenine-specific domain-containing protein</fullName>
    </recommendedName>
</protein>
<dbReference type="GO" id="GO:0003677">
    <property type="term" value="F:DNA binding"/>
    <property type="evidence" value="ECO:0007669"/>
    <property type="project" value="InterPro"/>
</dbReference>
<evidence type="ECO:0000259" key="2">
    <source>
        <dbReference type="Pfam" id="PF02384"/>
    </source>
</evidence>
<feature type="domain" description="DNA methylase adenine-specific" evidence="2">
    <location>
        <begin position="126"/>
        <end position="216"/>
    </location>
</feature>
<dbReference type="PRINTS" id="PR00507">
    <property type="entry name" value="N12N6MTFRASE"/>
</dbReference>